<dbReference type="AlphaFoldDB" id="A0A380CU86"/>
<keyword evidence="1" id="KW-0812">Transmembrane</keyword>
<sequence length="153" mass="16959">MEVFVLICVGIFGSLLSFYTHVHLKQGPIRSSALLTMLVAGFLYFFPDLLSPYLTKNIPYVFIGSSFIGMVSSGQLSSYLGLGLAGLIFTFIFLNTSRFFDGFGGALGTSACVSLLAVMSIPYLKTNRKVTIGFLQLRRLVLKNKKRRIRKAR</sequence>
<name>A0A380CU86_SPHSI</name>
<keyword evidence="1" id="KW-0472">Membrane</keyword>
<gene>
    <name evidence="2" type="ORF">NCTC11388_04224</name>
</gene>
<keyword evidence="1" id="KW-1133">Transmembrane helix</keyword>
<dbReference type="EMBL" id="UGYW01000002">
    <property type="protein sequence ID" value="SUJ27830.1"/>
    <property type="molecule type" value="Genomic_DNA"/>
</dbReference>
<accession>A0A380CU86</accession>
<evidence type="ECO:0000313" key="3">
    <source>
        <dbReference type="Proteomes" id="UP000254893"/>
    </source>
</evidence>
<dbReference type="RefSeq" id="WP_115171526.1">
    <property type="nucleotide sequence ID" value="NZ_JBPFQB010000025.1"/>
</dbReference>
<feature type="transmembrane region" description="Helical" evidence="1">
    <location>
        <begin position="33"/>
        <end position="55"/>
    </location>
</feature>
<protein>
    <submittedName>
        <fullName evidence="2">Uncharacterized protein</fullName>
    </submittedName>
</protein>
<evidence type="ECO:0000313" key="2">
    <source>
        <dbReference type="EMBL" id="SUJ27830.1"/>
    </source>
</evidence>
<evidence type="ECO:0000256" key="1">
    <source>
        <dbReference type="SAM" id="Phobius"/>
    </source>
</evidence>
<reference evidence="2 3" key="1">
    <citation type="submission" date="2018-06" db="EMBL/GenBank/DDBJ databases">
        <authorList>
            <consortium name="Pathogen Informatics"/>
            <person name="Doyle S."/>
        </authorList>
    </citation>
    <scope>NUCLEOTIDE SEQUENCE [LARGE SCALE GENOMIC DNA]</scope>
    <source>
        <strain evidence="2 3">NCTC11388</strain>
    </source>
</reference>
<feature type="transmembrane region" description="Helical" evidence="1">
    <location>
        <begin position="76"/>
        <end position="94"/>
    </location>
</feature>
<dbReference type="Proteomes" id="UP000254893">
    <property type="component" value="Unassembled WGS sequence"/>
</dbReference>
<organism evidence="2 3">
    <name type="scientific">Sphingobacterium spiritivorum</name>
    <name type="common">Flavobacterium spiritivorum</name>
    <dbReference type="NCBI Taxonomy" id="258"/>
    <lineage>
        <taxon>Bacteria</taxon>
        <taxon>Pseudomonadati</taxon>
        <taxon>Bacteroidota</taxon>
        <taxon>Sphingobacteriia</taxon>
        <taxon>Sphingobacteriales</taxon>
        <taxon>Sphingobacteriaceae</taxon>
        <taxon>Sphingobacterium</taxon>
    </lineage>
</organism>
<feature type="transmembrane region" description="Helical" evidence="1">
    <location>
        <begin position="106"/>
        <end position="124"/>
    </location>
</feature>
<proteinExistence type="predicted"/>